<evidence type="ECO:0000313" key="1">
    <source>
        <dbReference type="EMBL" id="AWB66986.1"/>
    </source>
</evidence>
<sequence>MPIWQKIKQRWLHLSYWQKQFCFFTLIASIYVCTNQEYASAISFVLIGAFIGGFLPSEKLVSEQWVENIHSCIQVTPDAIIVNEHKLSGKQISQVVLDKINKQNLTHYDIGQLAWLTDQNQVGLVHFPYTKGGQLKFFFPVEQVDDLRLLITQQLSYVTLIK</sequence>
<keyword evidence="2" id="KW-1185">Reference proteome</keyword>
<reference evidence="1 2" key="1">
    <citation type="submission" date="2018-01" db="EMBL/GenBank/DDBJ databases">
        <title>Genome sequence of a Cantenovulum-like bacteria.</title>
        <authorList>
            <person name="Tan W.R."/>
            <person name="Lau N.-S."/>
            <person name="Go F."/>
            <person name="Amirul A.-A.A."/>
        </authorList>
    </citation>
    <scope>NUCLEOTIDE SEQUENCE [LARGE SCALE GENOMIC DNA]</scope>
    <source>
        <strain evidence="1 2">CCB-QB4</strain>
    </source>
</reference>
<protein>
    <submittedName>
        <fullName evidence="1">Uncharacterized protein</fullName>
    </submittedName>
</protein>
<dbReference type="KEGG" id="cate:C2869_11295"/>
<dbReference type="EMBL" id="CP026604">
    <property type="protein sequence ID" value="AWB66986.1"/>
    <property type="molecule type" value="Genomic_DNA"/>
</dbReference>
<dbReference type="OrthoDB" id="5769168at2"/>
<organism evidence="1 2">
    <name type="scientific">Saccharobesus litoralis</name>
    <dbReference type="NCBI Taxonomy" id="2172099"/>
    <lineage>
        <taxon>Bacteria</taxon>
        <taxon>Pseudomonadati</taxon>
        <taxon>Pseudomonadota</taxon>
        <taxon>Gammaproteobacteria</taxon>
        <taxon>Alteromonadales</taxon>
        <taxon>Alteromonadaceae</taxon>
        <taxon>Saccharobesus</taxon>
    </lineage>
</organism>
<gene>
    <name evidence="1" type="ORF">C2869_11295</name>
</gene>
<name>A0A2S0VRZ4_9ALTE</name>
<evidence type="ECO:0000313" key="2">
    <source>
        <dbReference type="Proteomes" id="UP000244441"/>
    </source>
</evidence>
<accession>A0A2S0VRZ4</accession>
<dbReference type="Proteomes" id="UP000244441">
    <property type="component" value="Chromosome"/>
</dbReference>
<dbReference type="AlphaFoldDB" id="A0A2S0VRZ4"/>
<dbReference type="RefSeq" id="WP_108603039.1">
    <property type="nucleotide sequence ID" value="NZ_CP026604.1"/>
</dbReference>
<proteinExistence type="predicted"/>